<comment type="caution">
    <text evidence="2">The sequence shown here is derived from an EMBL/GenBank/DDBJ whole genome shotgun (WGS) entry which is preliminary data.</text>
</comment>
<dbReference type="RefSeq" id="WP_203711384.1">
    <property type="nucleotide sequence ID" value="NZ_BONE01000008.1"/>
</dbReference>
<organism evidence="2 3">
    <name type="scientific">Asanoa siamensis</name>
    <dbReference type="NCBI Taxonomy" id="926357"/>
    <lineage>
        <taxon>Bacteria</taxon>
        <taxon>Bacillati</taxon>
        <taxon>Actinomycetota</taxon>
        <taxon>Actinomycetes</taxon>
        <taxon>Micromonosporales</taxon>
        <taxon>Micromonosporaceae</taxon>
        <taxon>Asanoa</taxon>
    </lineage>
</organism>
<evidence type="ECO:0000313" key="2">
    <source>
        <dbReference type="EMBL" id="GIF71919.1"/>
    </source>
</evidence>
<evidence type="ECO:0000313" key="3">
    <source>
        <dbReference type="Proteomes" id="UP000604117"/>
    </source>
</evidence>
<reference evidence="2 3" key="1">
    <citation type="submission" date="2021-01" db="EMBL/GenBank/DDBJ databases">
        <title>Whole genome shotgun sequence of Asanoa siamensis NBRC 107932.</title>
        <authorList>
            <person name="Komaki H."/>
            <person name="Tamura T."/>
        </authorList>
    </citation>
    <scope>NUCLEOTIDE SEQUENCE [LARGE SCALE GENOMIC DNA]</scope>
    <source>
        <strain evidence="2 3">NBRC 107932</strain>
    </source>
</reference>
<dbReference type="Proteomes" id="UP000604117">
    <property type="component" value="Unassembled WGS sequence"/>
</dbReference>
<keyword evidence="3" id="KW-1185">Reference proteome</keyword>
<dbReference type="EMBL" id="BONE01000008">
    <property type="protein sequence ID" value="GIF71919.1"/>
    <property type="molecule type" value="Genomic_DNA"/>
</dbReference>
<proteinExistence type="predicted"/>
<evidence type="ECO:0000256" key="1">
    <source>
        <dbReference type="SAM" id="Phobius"/>
    </source>
</evidence>
<protein>
    <submittedName>
        <fullName evidence="2">Uncharacterized protein</fullName>
    </submittedName>
</protein>
<accession>A0ABQ4CKW7</accession>
<sequence length="63" mass="6888">MSRRNRRALGVAILAAFVAGVAFVLLYAAISDAWFNAGNSILIVTVATWFVVAGVRPVWRLLR</sequence>
<gene>
    <name evidence="2" type="ORF">Asi02nite_14370</name>
</gene>
<feature type="transmembrane region" description="Helical" evidence="1">
    <location>
        <begin position="41"/>
        <end position="59"/>
    </location>
</feature>
<name>A0ABQ4CKW7_9ACTN</name>
<keyword evidence="1" id="KW-0812">Transmembrane</keyword>
<keyword evidence="1" id="KW-1133">Transmembrane helix</keyword>
<keyword evidence="1" id="KW-0472">Membrane</keyword>